<evidence type="ECO:0008006" key="4">
    <source>
        <dbReference type="Google" id="ProtNLM"/>
    </source>
</evidence>
<keyword evidence="3" id="KW-1185">Reference proteome</keyword>
<gene>
    <name evidence="2" type="ORF">JOF43_000256</name>
</gene>
<comment type="caution">
    <text evidence="2">The sequence shown here is derived from an EMBL/GenBank/DDBJ whole genome shotgun (WGS) entry which is preliminary data.</text>
</comment>
<dbReference type="Proteomes" id="UP001519290">
    <property type="component" value="Unassembled WGS sequence"/>
</dbReference>
<protein>
    <recommendedName>
        <fullName evidence="4">DUF3188 domain-containing protein</fullName>
    </recommendedName>
</protein>
<feature type="transmembrane region" description="Helical" evidence="1">
    <location>
        <begin position="43"/>
        <end position="61"/>
    </location>
</feature>
<keyword evidence="1" id="KW-0472">Membrane</keyword>
<feature type="transmembrane region" description="Helical" evidence="1">
    <location>
        <begin position="20"/>
        <end position="37"/>
    </location>
</feature>
<evidence type="ECO:0000256" key="1">
    <source>
        <dbReference type="SAM" id="Phobius"/>
    </source>
</evidence>
<keyword evidence="1" id="KW-1133">Transmembrane helix</keyword>
<dbReference type="EMBL" id="JAGIOD010000001">
    <property type="protein sequence ID" value="MBP2380299.1"/>
    <property type="molecule type" value="Genomic_DNA"/>
</dbReference>
<accession>A0ABS4WVR8</accession>
<dbReference type="RefSeq" id="WP_209898047.1">
    <property type="nucleotide sequence ID" value="NZ_BAAAJW010000006.1"/>
</dbReference>
<proteinExistence type="predicted"/>
<reference evidence="2 3" key="1">
    <citation type="submission" date="2021-03" db="EMBL/GenBank/DDBJ databases">
        <title>Sequencing the genomes of 1000 actinobacteria strains.</title>
        <authorList>
            <person name="Klenk H.-P."/>
        </authorList>
    </citation>
    <scope>NUCLEOTIDE SEQUENCE [LARGE SCALE GENOMIC DNA]</scope>
    <source>
        <strain evidence="2 3">DSM 14566</strain>
    </source>
</reference>
<keyword evidence="1" id="KW-0812">Transmembrane</keyword>
<evidence type="ECO:0000313" key="3">
    <source>
        <dbReference type="Proteomes" id="UP001519290"/>
    </source>
</evidence>
<evidence type="ECO:0000313" key="2">
    <source>
        <dbReference type="EMBL" id="MBP2380299.1"/>
    </source>
</evidence>
<sequence length="75" mass="8123">MMARGAVPYPRQLQRNGLTILLVGVFATVVLAVLHGGLDWINIGPFLMVAGAIMALIGRILQARARNAEADARRR</sequence>
<organism evidence="2 3">
    <name type="scientific">Brachybacterium sacelli</name>
    <dbReference type="NCBI Taxonomy" id="173364"/>
    <lineage>
        <taxon>Bacteria</taxon>
        <taxon>Bacillati</taxon>
        <taxon>Actinomycetota</taxon>
        <taxon>Actinomycetes</taxon>
        <taxon>Micrococcales</taxon>
        <taxon>Dermabacteraceae</taxon>
        <taxon>Brachybacterium</taxon>
    </lineage>
</organism>
<name>A0ABS4WVR8_9MICO</name>